<proteinExistence type="predicted"/>
<evidence type="ECO:0008006" key="3">
    <source>
        <dbReference type="Google" id="ProtNLM"/>
    </source>
</evidence>
<reference evidence="1 2" key="1">
    <citation type="journal article" date="2024" name="IMA Fungus">
        <title>IMA Genome - F19 : A genome assembly and annotation guide to empower mycologists, including annotated draft genome sequences of Ceratocystis pirilliformis, Diaporthe australafricana, Fusarium ophioides, Paecilomyces lecythidis, and Sporothrix stenoceras.</title>
        <authorList>
            <person name="Aylward J."/>
            <person name="Wilson A.M."/>
            <person name="Visagie C.M."/>
            <person name="Spraker J."/>
            <person name="Barnes I."/>
            <person name="Buitendag C."/>
            <person name="Ceriani C."/>
            <person name="Del Mar Angel L."/>
            <person name="du Plessis D."/>
            <person name="Fuchs T."/>
            <person name="Gasser K."/>
            <person name="Kramer D."/>
            <person name="Li W."/>
            <person name="Munsamy K."/>
            <person name="Piso A."/>
            <person name="Price J.L."/>
            <person name="Sonnekus B."/>
            <person name="Thomas C."/>
            <person name="van der Nest A."/>
            <person name="van Dijk A."/>
            <person name="van Heerden A."/>
            <person name="van Vuuren N."/>
            <person name="Yilmaz N."/>
            <person name="Duong T.A."/>
            <person name="van der Merwe N.A."/>
            <person name="Wingfield M.J."/>
            <person name="Wingfield B.D."/>
        </authorList>
    </citation>
    <scope>NUCLEOTIDE SEQUENCE [LARGE SCALE GENOMIC DNA]</scope>
    <source>
        <strain evidence="1 2">CMW 12675</strain>
    </source>
</reference>
<gene>
    <name evidence="1" type="ORF">Cpir12675_002857</name>
</gene>
<dbReference type="Proteomes" id="UP001583280">
    <property type="component" value="Unassembled WGS sequence"/>
</dbReference>
<comment type="caution">
    <text evidence="1">The sequence shown here is derived from an EMBL/GenBank/DDBJ whole genome shotgun (WGS) entry which is preliminary data.</text>
</comment>
<sequence>MVRKHGFSSVEEYVNNAQKIFSLLEAGILHKKSTRLLLVNGTKDGLVPIEDSTMLLEYGSPKEARLITDGIHMGYPGANKVVFPWLDDVMAKEMVNSV</sequence>
<dbReference type="Gene3D" id="3.40.50.1820">
    <property type="entry name" value="alpha/beta hydrolase"/>
    <property type="match status" value="1"/>
</dbReference>
<keyword evidence="2" id="KW-1185">Reference proteome</keyword>
<name>A0ABR3Z7K9_9PEZI</name>
<evidence type="ECO:0000313" key="2">
    <source>
        <dbReference type="Proteomes" id="UP001583280"/>
    </source>
</evidence>
<organism evidence="1 2">
    <name type="scientific">Ceratocystis pirilliformis</name>
    <dbReference type="NCBI Taxonomy" id="259994"/>
    <lineage>
        <taxon>Eukaryota</taxon>
        <taxon>Fungi</taxon>
        <taxon>Dikarya</taxon>
        <taxon>Ascomycota</taxon>
        <taxon>Pezizomycotina</taxon>
        <taxon>Sordariomycetes</taxon>
        <taxon>Hypocreomycetidae</taxon>
        <taxon>Microascales</taxon>
        <taxon>Ceratocystidaceae</taxon>
        <taxon>Ceratocystis</taxon>
    </lineage>
</organism>
<protein>
    <recommendedName>
        <fullName evidence="3">Serine aminopeptidase S33 domain-containing protein</fullName>
    </recommendedName>
</protein>
<dbReference type="EMBL" id="JAWDJO010000060">
    <property type="protein sequence ID" value="KAL1896264.1"/>
    <property type="molecule type" value="Genomic_DNA"/>
</dbReference>
<accession>A0ABR3Z7K9</accession>
<evidence type="ECO:0000313" key="1">
    <source>
        <dbReference type="EMBL" id="KAL1896264.1"/>
    </source>
</evidence>
<dbReference type="SUPFAM" id="SSF53474">
    <property type="entry name" value="alpha/beta-Hydrolases"/>
    <property type="match status" value="1"/>
</dbReference>
<dbReference type="InterPro" id="IPR029058">
    <property type="entry name" value="AB_hydrolase_fold"/>
</dbReference>